<dbReference type="InterPro" id="IPR054732">
    <property type="entry name" value="NCAB2"/>
</dbReference>
<reference evidence="2" key="1">
    <citation type="journal article" date="2021" name="Microorganisms">
        <title>Phylogenomic Reconstruction and Metabolic Potential of the Genus Aminobacter.</title>
        <authorList>
            <person name="Artuso I."/>
            <person name="Turrini P."/>
            <person name="Pirolo M."/>
            <person name="Lugli G.A."/>
            <person name="Ventura M."/>
            <person name="Visca P."/>
        </authorList>
    </citation>
    <scope>NUCLEOTIDE SEQUENCE</scope>
    <source>
        <strain evidence="2">LMG 26462</strain>
    </source>
</reference>
<keyword evidence="3" id="KW-1185">Reference proteome</keyword>
<comment type="caution">
    <text evidence="2">The sequence shown here is derived from an EMBL/GenBank/DDBJ whole genome shotgun (WGS) entry which is preliminary data.</text>
</comment>
<dbReference type="Gene3D" id="3.40.50.300">
    <property type="entry name" value="P-loop containing nucleotide triphosphate hydrolases"/>
    <property type="match status" value="1"/>
</dbReference>
<dbReference type="EMBL" id="JAFLWW010000004">
    <property type="protein sequence ID" value="MBT1157117.1"/>
    <property type="molecule type" value="Genomic_DNA"/>
</dbReference>
<evidence type="ECO:0000313" key="3">
    <source>
        <dbReference type="Proteomes" id="UP001138921"/>
    </source>
</evidence>
<reference evidence="2" key="2">
    <citation type="submission" date="2021-03" db="EMBL/GenBank/DDBJ databases">
        <authorList>
            <person name="Artuso I."/>
            <person name="Turrini P."/>
            <person name="Pirolo M."/>
            <person name="Lugli G.A."/>
            <person name="Ventura M."/>
            <person name="Visca P."/>
        </authorList>
    </citation>
    <scope>NUCLEOTIDE SEQUENCE</scope>
    <source>
        <strain evidence="2">LMG 26462</strain>
    </source>
</reference>
<accession>A0A9X1ACR2</accession>
<name>A0A9X1ACR2_9HYPH</name>
<dbReference type="InterPro" id="IPR027417">
    <property type="entry name" value="P-loop_NTPase"/>
</dbReference>
<dbReference type="Pfam" id="PF22726">
    <property type="entry name" value="NCAB2"/>
    <property type="match status" value="1"/>
</dbReference>
<protein>
    <recommendedName>
        <fullName evidence="1">NACHT C-terminal Alpha/Beta 2 domain-containing protein</fullName>
    </recommendedName>
</protein>
<sequence>MPDSLLTPKAVAPIDGTRPVVAARRRDDFKPTVKIQLAQRVGYLCSNPQCQRLTVGPRKGEEGTNIIGVAAHIKAASPGGPRYDSNQSPAERASADNGIWLCADHAHLIDHNPKEFTLNKLEKWKHEAEERAFQQLASGKGPATIAQLSDELIQQLAPYISRLGLPQDADLATVKVQVRAAALADIETYERRRSWPKHSVELKLMVEDVEDVLYLDQSHFAQVLAAAQHIVLLSAPGTGKTTTLIQIARKMIEAGPVPVFVPLGVWAESGRGLFDWASRRRGYEVLSSAHLKFLADHGELALILDGWNEVPDAARRRLINEMEELETQFPLLNVVMSSRRTALDVPLAGRRISILPLSDEQQHEVAEGIRGPDGVSVLDAAWRTVGLRDLVTIPLYLRALMEATTSGKLPETKEEVLRRMVEAHEAIPANKELFHRELHDAQHTYLTAVAAAAQMSGTPTIPDRDARSAVSSAGEKLVSEGQISTAPNPPHVLDILVASHLLVRQDSQLYVFQHQQLQEWCASFDFEARLVVAGDNLSFEHPLAIVALNDRSWSEVVLFACERMSRKDQASAKVVAKVVDLLLGIDPIFAAQIIARSGLIVWEIIGNRVERFARAWHAQGRLDRAVGFMIQSKRAEFADIVWPLVSGDDDQNQMSAMRLVPRFNPSVLGGHLARDFAALPDKVRETLAAELAFRGDREAIDVVLAMALNEPSLEIRLRIFQGLSFRAATRQMEELLQASGKELAQAVAQRGYFDGVRNPELLADLMERRKALVTDDGSPETRLARALDCLSDEEAAVAVERELKDPAFSFKDRGHHITHDAWIRFPRRVAVALKWRVENALDVPYQPHRYLEGVEPTDNDPVATLTLQDDNSDRLSVVCFLAGHNTVRELVVRYLDARSKFQADGERTEAAYKPSQTLANKLESTRASVLVDVLQEFAEGRTPDEIHDLADIISRHGRGGDIEHLQMPSATRPAAVKLIEGWGRQLIEKSASRHDMAKLTWAMRRVPDAGQVPILDKMIEADLAGLGAARVAFAANRSNEKALNEMRWSHVQEYRIMLTTIGTDDAEAVLKRHLLDADFGLEAAVGLQIIWQQRNEPVPDDNNRKFGGWPDFARAAANRSRDRAQSCDTAELLLQAAETVRDGGSPKELGLAARYAGCAVLLPHGDRTAFLIDIVQADLPNQLRLEFAQRMTVGGIVVPASIIMKGLSDAMAEHGDRKWIQDNDMYPLFAWLELLPVSDQPFSLFDGLDAMAAKFEFREWRIRDLLNSLRHLEETLRVELLRGLVTRYPKLIDQYQLFLTLRNPGPATLDFLLEIAARKFGNKPIERGTRFDYPDELFLTLSPEARESLPARYDEATDERQKALLASILLAGADHAIFLKLAQDEIGRRVIGQFGWSTRSKILYFHQPIGSGSSPYSLIPRDLSELRKGLYVMTQSTDPETAEFAVDYLTKIDAERDEQGGFDAGPRHPDISSGRPWPVVHEVVNTR</sequence>
<feature type="domain" description="NACHT C-terminal Alpha/Beta 2" evidence="1">
    <location>
        <begin position="1400"/>
        <end position="1478"/>
    </location>
</feature>
<dbReference type="RefSeq" id="WP_214391059.1">
    <property type="nucleotide sequence ID" value="NZ_JAFLWW010000004.1"/>
</dbReference>
<proteinExistence type="predicted"/>
<evidence type="ECO:0000259" key="1">
    <source>
        <dbReference type="Pfam" id="PF22726"/>
    </source>
</evidence>
<gene>
    <name evidence="2" type="ORF">J1C56_16090</name>
</gene>
<organism evidence="2 3">
    <name type="scientific">Aminobacter anthyllidis</name>
    <dbReference type="NCBI Taxonomy" id="1035067"/>
    <lineage>
        <taxon>Bacteria</taxon>
        <taxon>Pseudomonadati</taxon>
        <taxon>Pseudomonadota</taxon>
        <taxon>Alphaproteobacteria</taxon>
        <taxon>Hyphomicrobiales</taxon>
        <taxon>Phyllobacteriaceae</taxon>
        <taxon>Aminobacter</taxon>
    </lineage>
</organism>
<evidence type="ECO:0000313" key="2">
    <source>
        <dbReference type="EMBL" id="MBT1157117.1"/>
    </source>
</evidence>
<dbReference type="SUPFAM" id="SSF52540">
    <property type="entry name" value="P-loop containing nucleoside triphosphate hydrolases"/>
    <property type="match status" value="1"/>
</dbReference>
<dbReference type="Proteomes" id="UP001138921">
    <property type="component" value="Unassembled WGS sequence"/>
</dbReference>